<comment type="caution">
    <text evidence="1">The sequence shown here is derived from an EMBL/GenBank/DDBJ whole genome shotgun (WGS) entry which is preliminary data.</text>
</comment>
<proteinExistence type="predicted"/>
<protein>
    <submittedName>
        <fullName evidence="1">Four helix bundle protein</fullName>
    </submittedName>
</protein>
<accession>A0A9D6LRF7</accession>
<dbReference type="PANTHER" id="PTHR38471:SF2">
    <property type="entry name" value="FOUR HELIX BUNDLE PROTEIN"/>
    <property type="match status" value="1"/>
</dbReference>
<dbReference type="AlphaFoldDB" id="A0A9D6LRF7"/>
<dbReference type="InterPro" id="IPR012657">
    <property type="entry name" value="23S_rRNA-intervening_sequence"/>
</dbReference>
<dbReference type="EMBL" id="JACQCQ010000007">
    <property type="protein sequence ID" value="MBI3627437.1"/>
    <property type="molecule type" value="Genomic_DNA"/>
</dbReference>
<dbReference type="Gene3D" id="1.20.1440.60">
    <property type="entry name" value="23S rRNA-intervening sequence"/>
    <property type="match status" value="1"/>
</dbReference>
<gene>
    <name evidence="1" type="ORF">HY220_01650</name>
</gene>
<dbReference type="NCBIfam" id="TIGR02436">
    <property type="entry name" value="four helix bundle protein"/>
    <property type="match status" value="1"/>
</dbReference>
<dbReference type="PANTHER" id="PTHR38471">
    <property type="entry name" value="FOUR HELIX BUNDLE PROTEIN"/>
    <property type="match status" value="1"/>
</dbReference>
<reference evidence="1" key="1">
    <citation type="submission" date="2020-07" db="EMBL/GenBank/DDBJ databases">
        <title>Huge and variable diversity of episymbiotic CPR bacteria and DPANN archaea in groundwater ecosystems.</title>
        <authorList>
            <person name="He C.Y."/>
            <person name="Keren R."/>
            <person name="Whittaker M."/>
            <person name="Farag I.F."/>
            <person name="Doudna J."/>
            <person name="Cate J.H.D."/>
            <person name="Banfield J.F."/>
        </authorList>
    </citation>
    <scope>NUCLEOTIDE SEQUENCE</scope>
    <source>
        <strain evidence="1">NC_groundwater_972_Pr1_S-0.2um_49_27</strain>
    </source>
</reference>
<dbReference type="InterPro" id="IPR036583">
    <property type="entry name" value="23S_rRNA_IVS_sf"/>
</dbReference>
<dbReference type="SUPFAM" id="SSF158446">
    <property type="entry name" value="IVS-encoded protein-like"/>
    <property type="match status" value="1"/>
</dbReference>
<organism evidence="1 2">
    <name type="scientific">Candidatus Sungiibacteriota bacterium</name>
    <dbReference type="NCBI Taxonomy" id="2750080"/>
    <lineage>
        <taxon>Bacteria</taxon>
        <taxon>Candidatus Sungiibacteriota</taxon>
    </lineage>
</organism>
<sequence length="119" mass="13585">MYFRFENLEVWKDAKAFVNEIYGATKSFPKDEQFGLTSQIRRAALSVLLNITEGSDRKSDAELKRFLRISITSVEEVIAALYIAKDQSMIDQPEFSGLYKKANEIVARINSLIRTLSQS</sequence>
<dbReference type="Pfam" id="PF05635">
    <property type="entry name" value="23S_rRNA_IVP"/>
    <property type="match status" value="1"/>
</dbReference>
<evidence type="ECO:0000313" key="1">
    <source>
        <dbReference type="EMBL" id="MBI3627437.1"/>
    </source>
</evidence>
<name>A0A9D6LRF7_9BACT</name>
<evidence type="ECO:0000313" key="2">
    <source>
        <dbReference type="Proteomes" id="UP000808388"/>
    </source>
</evidence>
<dbReference type="CDD" id="cd16377">
    <property type="entry name" value="23S_rRNA_IVP_like"/>
    <property type="match status" value="1"/>
</dbReference>
<dbReference type="Proteomes" id="UP000808388">
    <property type="component" value="Unassembled WGS sequence"/>
</dbReference>